<evidence type="ECO:0000256" key="5">
    <source>
        <dbReference type="ARBA" id="ARBA00022692"/>
    </source>
</evidence>
<sequence>MSQLLVSIASFVLVVGVLITAHEFGHFWVARRLGVKVLRFSIGFGKPLIKWQGRDQTEYVVAAIPLGGYVKMLDEREGEVDPQDLPQAFNRKSLPVRSAIVAAGPVFNFIFAIFAYWLMFMHGVSGVRPVIGDVAPQTISSAAGFISGDEIRTIDGSSINSWEEALFTLLEATVKGEAVNVEVIRPEVGLLERRLDLSRAPDALKKSDLLKNLGLSVWRPEIPPLIASLEQNGPAERAGFLAGDRILSANDLSFEGWSEWTKYVRERPESLIRVVVERGGESVELALKLGRKGARCAEGYGYMGASAKVPVGYGSNLRIETAYSPLDSASRALTRTWDVSLLTVKMIGKMLLGEVSLNNLSGPVTIAKYAGESSRIGLSALLGFMALVSVSLGVLNLLPIPVLDGGHLLYYLVESVKGSPLSEEAQLAGQRYGIAALLLLMMLALYNDLVRLIC</sequence>
<dbReference type="SUPFAM" id="SSF50156">
    <property type="entry name" value="PDZ domain-like"/>
    <property type="match status" value="2"/>
</dbReference>
<gene>
    <name evidence="13" type="ORF">BOW53_04795</name>
</gene>
<feature type="transmembrane region" description="Helical" evidence="11">
    <location>
        <begin position="376"/>
        <end position="398"/>
    </location>
</feature>
<evidence type="ECO:0000256" key="3">
    <source>
        <dbReference type="ARBA" id="ARBA00007931"/>
    </source>
</evidence>
<dbReference type="InterPro" id="IPR004387">
    <property type="entry name" value="Pept_M50_Zn"/>
</dbReference>
<dbReference type="InterPro" id="IPR008915">
    <property type="entry name" value="Peptidase_M50"/>
</dbReference>
<protein>
    <recommendedName>
        <fullName evidence="11">Zinc metalloprotease</fullName>
        <ecNumber evidence="11">3.4.24.-</ecNumber>
    </recommendedName>
</protein>
<dbReference type="GO" id="GO:0006508">
    <property type="term" value="P:proteolysis"/>
    <property type="evidence" value="ECO:0007669"/>
    <property type="project" value="UniProtKB-KW"/>
</dbReference>
<evidence type="ECO:0000256" key="4">
    <source>
        <dbReference type="ARBA" id="ARBA00022670"/>
    </source>
</evidence>
<keyword evidence="10 11" id="KW-0472">Membrane</keyword>
<keyword evidence="4 13" id="KW-0645">Protease</keyword>
<comment type="similarity">
    <text evidence="3 11">Belongs to the peptidase M50B family.</text>
</comment>
<dbReference type="GO" id="GO:0046872">
    <property type="term" value="F:metal ion binding"/>
    <property type="evidence" value="ECO:0007669"/>
    <property type="project" value="UniProtKB-KW"/>
</dbReference>
<keyword evidence="5 11" id="KW-0812">Transmembrane</keyword>
<dbReference type="PANTHER" id="PTHR42837">
    <property type="entry name" value="REGULATOR OF SIGMA-E PROTEASE RSEP"/>
    <property type="match status" value="1"/>
</dbReference>
<feature type="transmembrane region" description="Helical" evidence="11">
    <location>
        <begin position="99"/>
        <end position="119"/>
    </location>
</feature>
<dbReference type="InterPro" id="IPR036034">
    <property type="entry name" value="PDZ_sf"/>
</dbReference>
<evidence type="ECO:0000256" key="9">
    <source>
        <dbReference type="ARBA" id="ARBA00023049"/>
    </source>
</evidence>
<evidence type="ECO:0000256" key="6">
    <source>
        <dbReference type="ARBA" id="ARBA00022801"/>
    </source>
</evidence>
<keyword evidence="7 11" id="KW-0862">Zinc</keyword>
<dbReference type="SMART" id="SM00228">
    <property type="entry name" value="PDZ"/>
    <property type="match status" value="2"/>
</dbReference>
<comment type="subcellular location">
    <subcellularLocation>
        <location evidence="2">Membrane</location>
        <topology evidence="2">Multi-pass membrane protein</topology>
    </subcellularLocation>
</comment>
<reference evidence="13 14" key="1">
    <citation type="submission" date="2016-11" db="EMBL/GenBank/DDBJ databases">
        <title>Mixed transmission modes and dynamic genome evolution in an obligate animal-bacterial symbiosis.</title>
        <authorList>
            <person name="Russell S.L."/>
            <person name="Corbett-Detig R.B."/>
            <person name="Cavanaugh C.M."/>
        </authorList>
    </citation>
    <scope>NUCLEOTIDE SEQUENCE [LARGE SCALE GENOMIC DNA]</scope>
    <source>
        <strain evidence="13">Sveles-Q1</strain>
    </source>
</reference>
<keyword evidence="11" id="KW-0479">Metal-binding</keyword>
<comment type="caution">
    <text evidence="13">The sequence shown here is derived from an EMBL/GenBank/DDBJ whole genome shotgun (WGS) entry which is preliminary data.</text>
</comment>
<dbReference type="AlphaFoldDB" id="A0A1T2L7V1"/>
<name>A0A1T2L7V1_9GAMM</name>
<evidence type="ECO:0000256" key="8">
    <source>
        <dbReference type="ARBA" id="ARBA00022989"/>
    </source>
</evidence>
<dbReference type="GO" id="GO:0016020">
    <property type="term" value="C:membrane"/>
    <property type="evidence" value="ECO:0007669"/>
    <property type="project" value="UniProtKB-SubCell"/>
</dbReference>
<feature type="transmembrane region" description="Helical" evidence="11">
    <location>
        <begin position="432"/>
        <end position="450"/>
    </location>
</feature>
<evidence type="ECO:0000313" key="13">
    <source>
        <dbReference type="EMBL" id="OOZ41187.1"/>
    </source>
</evidence>
<dbReference type="OrthoDB" id="9782003at2"/>
<evidence type="ECO:0000259" key="12">
    <source>
        <dbReference type="PROSITE" id="PS50106"/>
    </source>
</evidence>
<dbReference type="CDD" id="cd06163">
    <property type="entry name" value="S2P-M50_PDZ_RseP-like"/>
    <property type="match status" value="1"/>
</dbReference>
<dbReference type="Pfam" id="PF17820">
    <property type="entry name" value="PDZ_6"/>
    <property type="match status" value="1"/>
</dbReference>
<keyword evidence="14" id="KW-1185">Reference proteome</keyword>
<proteinExistence type="inferred from homology"/>
<dbReference type="NCBIfam" id="TIGR00054">
    <property type="entry name" value="RIP metalloprotease RseP"/>
    <property type="match status" value="1"/>
</dbReference>
<keyword evidence="6 11" id="KW-0378">Hydrolase</keyword>
<evidence type="ECO:0000256" key="7">
    <source>
        <dbReference type="ARBA" id="ARBA00022833"/>
    </source>
</evidence>
<dbReference type="EMBL" id="MPRL01000013">
    <property type="protein sequence ID" value="OOZ41187.1"/>
    <property type="molecule type" value="Genomic_DNA"/>
</dbReference>
<accession>A0A1T2L7V1</accession>
<feature type="domain" description="PDZ" evidence="12">
    <location>
        <begin position="194"/>
        <end position="291"/>
    </location>
</feature>
<dbReference type="EC" id="3.4.24.-" evidence="11"/>
<dbReference type="Pfam" id="PF02163">
    <property type="entry name" value="Peptidase_M50"/>
    <property type="match status" value="1"/>
</dbReference>
<dbReference type="Gene3D" id="2.30.42.10">
    <property type="match status" value="2"/>
</dbReference>
<keyword evidence="8 11" id="KW-1133">Transmembrane helix</keyword>
<dbReference type="InterPro" id="IPR001478">
    <property type="entry name" value="PDZ"/>
</dbReference>
<keyword evidence="9 11" id="KW-0482">Metalloprotease</keyword>
<dbReference type="GO" id="GO:0004222">
    <property type="term" value="F:metalloendopeptidase activity"/>
    <property type="evidence" value="ECO:0007669"/>
    <property type="project" value="InterPro"/>
</dbReference>
<dbReference type="InterPro" id="IPR041489">
    <property type="entry name" value="PDZ_6"/>
</dbReference>
<dbReference type="Proteomes" id="UP000191110">
    <property type="component" value="Unassembled WGS sequence"/>
</dbReference>
<dbReference type="PROSITE" id="PS50106">
    <property type="entry name" value="PDZ"/>
    <property type="match status" value="1"/>
</dbReference>
<evidence type="ECO:0000256" key="11">
    <source>
        <dbReference type="RuleBase" id="RU362031"/>
    </source>
</evidence>
<comment type="cofactor">
    <cofactor evidence="1 11">
        <name>Zn(2+)</name>
        <dbReference type="ChEBI" id="CHEBI:29105"/>
    </cofactor>
</comment>
<evidence type="ECO:0000313" key="14">
    <source>
        <dbReference type="Proteomes" id="UP000191110"/>
    </source>
</evidence>
<evidence type="ECO:0000256" key="2">
    <source>
        <dbReference type="ARBA" id="ARBA00004141"/>
    </source>
</evidence>
<evidence type="ECO:0000256" key="10">
    <source>
        <dbReference type="ARBA" id="ARBA00023136"/>
    </source>
</evidence>
<organism evidence="13 14">
    <name type="scientific">Solemya pervernicosa gill symbiont</name>
    <dbReference type="NCBI Taxonomy" id="642797"/>
    <lineage>
        <taxon>Bacteria</taxon>
        <taxon>Pseudomonadati</taxon>
        <taxon>Pseudomonadota</taxon>
        <taxon>Gammaproteobacteria</taxon>
        <taxon>sulfur-oxidizing symbionts</taxon>
    </lineage>
</organism>
<dbReference type="PANTHER" id="PTHR42837:SF2">
    <property type="entry name" value="MEMBRANE METALLOPROTEASE ARASP2, CHLOROPLASTIC-RELATED"/>
    <property type="match status" value="1"/>
</dbReference>
<evidence type="ECO:0000256" key="1">
    <source>
        <dbReference type="ARBA" id="ARBA00001947"/>
    </source>
</evidence>
<dbReference type="RefSeq" id="WP_078482947.1">
    <property type="nucleotide sequence ID" value="NZ_MPRL01000013.1"/>
</dbReference>